<sequence>MSQLPFPDTFRAQFSHITSYSLVSSVRERELVARIVNKYLMTKLEPSYFSRHFIDMFNESTLSRQRELIVRQATPVPAFDYTLYQRLEIPQPHKRDIMSMLLVSLQPNYAEVVPLRELQRAANIKGSRQAVANGYIRKIAKLASIEPSRVATVVYLFADQLYIVKEMDEFLQSFYLASCSLIETAIAESSLSKATKYNVSKFFVRTSLKRRVHIQRIVLARSQLCMLHNMEDESFVLPVDARHIEEARFAATNVPDEFQFALLRLQFALLRPYTPKNGLVGTEF</sequence>
<dbReference type="GeneID" id="25904473"/>
<dbReference type="AlphaFoldDB" id="A0A0L0G6E1"/>
<evidence type="ECO:0000313" key="1">
    <source>
        <dbReference type="EMBL" id="KNC83793.1"/>
    </source>
</evidence>
<dbReference type="Proteomes" id="UP000054560">
    <property type="component" value="Unassembled WGS sequence"/>
</dbReference>
<dbReference type="RefSeq" id="XP_014157695.1">
    <property type="nucleotide sequence ID" value="XM_014302220.1"/>
</dbReference>
<accession>A0A0L0G6E1</accession>
<evidence type="ECO:0000313" key="2">
    <source>
        <dbReference type="Proteomes" id="UP000054560"/>
    </source>
</evidence>
<keyword evidence="2" id="KW-1185">Reference proteome</keyword>
<reference evidence="1 2" key="1">
    <citation type="submission" date="2011-02" db="EMBL/GenBank/DDBJ databases">
        <title>The Genome Sequence of Sphaeroforma arctica JP610.</title>
        <authorList>
            <consortium name="The Broad Institute Genome Sequencing Platform"/>
            <person name="Russ C."/>
            <person name="Cuomo C."/>
            <person name="Young S.K."/>
            <person name="Zeng Q."/>
            <person name="Gargeya S."/>
            <person name="Alvarado L."/>
            <person name="Berlin A."/>
            <person name="Chapman S.B."/>
            <person name="Chen Z."/>
            <person name="Freedman E."/>
            <person name="Gellesch M."/>
            <person name="Goldberg J."/>
            <person name="Griggs A."/>
            <person name="Gujja S."/>
            <person name="Heilman E."/>
            <person name="Heiman D."/>
            <person name="Howarth C."/>
            <person name="Mehta T."/>
            <person name="Neiman D."/>
            <person name="Pearson M."/>
            <person name="Roberts A."/>
            <person name="Saif S."/>
            <person name="Shea T."/>
            <person name="Shenoy N."/>
            <person name="Sisk P."/>
            <person name="Stolte C."/>
            <person name="Sykes S."/>
            <person name="White J."/>
            <person name="Yandava C."/>
            <person name="Burger G."/>
            <person name="Gray M.W."/>
            <person name="Holland P.W.H."/>
            <person name="King N."/>
            <person name="Lang F.B.F."/>
            <person name="Roger A.J."/>
            <person name="Ruiz-Trillo I."/>
            <person name="Haas B."/>
            <person name="Nusbaum C."/>
            <person name="Birren B."/>
        </authorList>
    </citation>
    <scope>NUCLEOTIDE SEQUENCE [LARGE SCALE GENOMIC DNA]</scope>
    <source>
        <strain evidence="1 2">JP610</strain>
    </source>
</reference>
<gene>
    <name evidence="1" type="ORF">SARC_03969</name>
</gene>
<organism evidence="1 2">
    <name type="scientific">Sphaeroforma arctica JP610</name>
    <dbReference type="NCBI Taxonomy" id="667725"/>
    <lineage>
        <taxon>Eukaryota</taxon>
        <taxon>Ichthyosporea</taxon>
        <taxon>Ichthyophonida</taxon>
        <taxon>Sphaeroforma</taxon>
    </lineage>
</organism>
<dbReference type="EMBL" id="KQ241809">
    <property type="protein sequence ID" value="KNC83793.1"/>
    <property type="molecule type" value="Genomic_DNA"/>
</dbReference>
<name>A0A0L0G6E1_9EUKA</name>
<proteinExistence type="predicted"/>
<protein>
    <submittedName>
        <fullName evidence="1">Uncharacterized protein</fullName>
    </submittedName>
</protein>